<keyword evidence="4" id="KW-1185">Reference proteome</keyword>
<evidence type="ECO:0000313" key="4">
    <source>
        <dbReference type="Proteomes" id="UP001497444"/>
    </source>
</evidence>
<sequence length="270" mass="28148">MAYTYCTQRGPTQLTILTCMTMLHMVGVSPVLALEQPRTLFVVNAPGSKAGAPVATPVAAPGPAPVLSLHDMVLNALRSAGTFGEVVGVIENLDDTYPIIRPNITFFAPEDNAEPNGFPFNSTPTLMALLNYHTASGNYPLQSLLNLKVGDRIPTVVSEISIVVSNVANPGYQLDNAMVTKPNLYSNANLSMSVHGVNAIFNTRFYNTAVLGPVPAPAPVAPSGATAPGAASSTSPGTKSDSNDAAHLSSRDSFSLVLVGAIALLFLCPL</sequence>
<accession>A0ABP0X9W1</accession>
<dbReference type="InterPro" id="IPR036378">
    <property type="entry name" value="FAS1_dom_sf"/>
</dbReference>
<dbReference type="InterPro" id="IPR000782">
    <property type="entry name" value="FAS1_domain"/>
</dbReference>
<dbReference type="PANTHER" id="PTHR33985:SF29">
    <property type="entry name" value="FAS1 DOMAIN-CONTAINING PROTEIN"/>
    <property type="match status" value="1"/>
</dbReference>
<gene>
    <name evidence="3" type="ORF">CSSPJE1EN1_LOCUS19853</name>
</gene>
<dbReference type="InterPro" id="IPR052806">
    <property type="entry name" value="Fasciclin-like_AGP"/>
</dbReference>
<organism evidence="3 4">
    <name type="scientific">Sphagnum jensenii</name>
    <dbReference type="NCBI Taxonomy" id="128206"/>
    <lineage>
        <taxon>Eukaryota</taxon>
        <taxon>Viridiplantae</taxon>
        <taxon>Streptophyta</taxon>
        <taxon>Embryophyta</taxon>
        <taxon>Bryophyta</taxon>
        <taxon>Sphagnophytina</taxon>
        <taxon>Sphagnopsida</taxon>
        <taxon>Sphagnales</taxon>
        <taxon>Sphagnaceae</taxon>
        <taxon>Sphagnum</taxon>
    </lineage>
</organism>
<dbReference type="EMBL" id="OZ020101">
    <property type="protein sequence ID" value="CAK9274375.1"/>
    <property type="molecule type" value="Genomic_DNA"/>
</dbReference>
<feature type="domain" description="FAS1" evidence="2">
    <location>
        <begin position="70"/>
        <end position="198"/>
    </location>
</feature>
<reference evidence="3" key="1">
    <citation type="submission" date="2024-02" db="EMBL/GenBank/DDBJ databases">
        <authorList>
            <consortium name="ELIXIR-Norway"/>
            <consortium name="Elixir Norway"/>
        </authorList>
    </citation>
    <scope>NUCLEOTIDE SEQUENCE</scope>
</reference>
<dbReference type="PANTHER" id="PTHR33985">
    <property type="entry name" value="OS02G0491300 PROTEIN-RELATED"/>
    <property type="match status" value="1"/>
</dbReference>
<dbReference type="Pfam" id="PF02469">
    <property type="entry name" value="Fasciclin"/>
    <property type="match status" value="1"/>
</dbReference>
<evidence type="ECO:0000313" key="3">
    <source>
        <dbReference type="EMBL" id="CAK9274375.1"/>
    </source>
</evidence>
<dbReference type="Gene3D" id="2.30.180.10">
    <property type="entry name" value="FAS1 domain"/>
    <property type="match status" value="1"/>
</dbReference>
<evidence type="ECO:0000256" key="1">
    <source>
        <dbReference type="SAM" id="MobiDB-lite"/>
    </source>
</evidence>
<evidence type="ECO:0000259" key="2">
    <source>
        <dbReference type="PROSITE" id="PS50213"/>
    </source>
</evidence>
<protein>
    <recommendedName>
        <fullName evidence="2">FAS1 domain-containing protein</fullName>
    </recommendedName>
</protein>
<dbReference type="Proteomes" id="UP001497444">
    <property type="component" value="Chromosome 6"/>
</dbReference>
<dbReference type="SUPFAM" id="SSF82153">
    <property type="entry name" value="FAS1 domain"/>
    <property type="match status" value="1"/>
</dbReference>
<feature type="compositionally biased region" description="Low complexity" evidence="1">
    <location>
        <begin position="222"/>
        <end position="238"/>
    </location>
</feature>
<dbReference type="PROSITE" id="PS50213">
    <property type="entry name" value="FAS1"/>
    <property type="match status" value="1"/>
</dbReference>
<name>A0ABP0X9W1_9BRYO</name>
<feature type="region of interest" description="Disordered" evidence="1">
    <location>
        <begin position="222"/>
        <end position="245"/>
    </location>
</feature>
<proteinExistence type="predicted"/>